<evidence type="ECO:0000256" key="4">
    <source>
        <dbReference type="ARBA" id="ARBA00022679"/>
    </source>
</evidence>
<dbReference type="UniPathway" id="UPA00916">
    <property type="reaction ID" value="UER00889"/>
</dbReference>
<evidence type="ECO:0000256" key="9">
    <source>
        <dbReference type="ARBA" id="ARBA00022842"/>
    </source>
</evidence>
<dbReference type="NCBIfam" id="TIGR02152">
    <property type="entry name" value="D_ribokin_bact"/>
    <property type="match status" value="1"/>
</dbReference>
<comment type="subcellular location">
    <subcellularLocation>
        <location evidence="12">Cytoplasm</location>
    </subcellularLocation>
</comment>
<keyword evidence="11 12" id="KW-0119">Carbohydrate metabolism</keyword>
<sequence length="305" mass="31551">MGEVIVVGSINMDLVSKVEQFPLPGQTIHSHDVAFHPGGKGANQAVAASRAGAVTRMIGAVGSDAFGQPLIESLKQYGVSTEGISVVAGVSGLAFITVSGSGENQIVLCEGANGQVSRDRLNSLADSWTEATIVLLQNEIPWAANEAVLERASEAGARVFYNPAPAAAVPDHALAKVHTLFLNETETEAITGQLPEDTASLEAAAGQLLRKGARAVVITLGADGCYYADAEGARLRLPAFRVQPVDTTAAGDTFIGAYAAAVQDGKQPEEALKFAAAASAIGVTREGAQSSVPSREEIEQFLIGR</sequence>
<keyword evidence="5 12" id="KW-0479">Metal-binding</keyword>
<reference evidence="14 15" key="1">
    <citation type="submission" date="2019-01" db="EMBL/GenBank/DDBJ databases">
        <title>Genome sequencing of strain FW100M-2.</title>
        <authorList>
            <person name="Heo J."/>
            <person name="Kim S.-J."/>
            <person name="Kim J.-S."/>
            <person name="Hong S.-B."/>
            <person name="Kwon S.-W."/>
        </authorList>
    </citation>
    <scope>NUCLEOTIDE SEQUENCE [LARGE SCALE GENOMIC DNA]</scope>
    <source>
        <strain evidence="14 15">FW100M-2</strain>
    </source>
</reference>
<dbReference type="OrthoDB" id="9775849at2"/>
<evidence type="ECO:0000256" key="8">
    <source>
        <dbReference type="ARBA" id="ARBA00022840"/>
    </source>
</evidence>
<name>A0A4P6ERH2_9BACL</name>
<comment type="similarity">
    <text evidence="1">Belongs to the carbohydrate kinase pfkB family.</text>
</comment>
<feature type="binding site" evidence="12">
    <location>
        <position position="252"/>
    </location>
    <ligand>
        <name>substrate</name>
    </ligand>
</feature>
<keyword evidence="7 12" id="KW-0418">Kinase</keyword>
<dbReference type="PRINTS" id="PR00990">
    <property type="entry name" value="RIBOKINASE"/>
</dbReference>
<evidence type="ECO:0000313" key="15">
    <source>
        <dbReference type="Proteomes" id="UP000293568"/>
    </source>
</evidence>
<evidence type="ECO:0000256" key="2">
    <source>
        <dbReference type="ARBA" id="ARBA00012035"/>
    </source>
</evidence>
<dbReference type="GO" id="GO:0019303">
    <property type="term" value="P:D-ribose catabolic process"/>
    <property type="evidence" value="ECO:0007669"/>
    <property type="project" value="UniProtKB-UniRule"/>
</dbReference>
<evidence type="ECO:0000313" key="14">
    <source>
        <dbReference type="EMBL" id="QAY65126.1"/>
    </source>
</evidence>
<feature type="binding site" evidence="12">
    <location>
        <position position="183"/>
    </location>
    <ligand>
        <name>ATP</name>
        <dbReference type="ChEBI" id="CHEBI:30616"/>
    </ligand>
</feature>
<dbReference type="PROSITE" id="PS00584">
    <property type="entry name" value="PFKB_KINASES_2"/>
    <property type="match status" value="1"/>
</dbReference>
<comment type="subunit">
    <text evidence="12">Homodimer.</text>
</comment>
<dbReference type="RefSeq" id="WP_129437381.1">
    <property type="nucleotide sequence ID" value="NZ_CP035492.1"/>
</dbReference>
<keyword evidence="15" id="KW-1185">Reference proteome</keyword>
<comment type="similarity">
    <text evidence="12">Belongs to the carbohydrate kinase PfkB family. Ribokinase subfamily.</text>
</comment>
<keyword evidence="9 12" id="KW-0460">Magnesium</keyword>
<comment type="function">
    <text evidence="12">Catalyzes the phosphorylation of ribose at O-5 in a reaction requiring ATP and magnesium. The resulting D-ribose-5-phosphate can then be used either for sythesis of nucleotides, histidine, and tryptophan, or as a component of the pentose phosphate pathway.</text>
</comment>
<feature type="binding site" evidence="12">
    <location>
        <position position="282"/>
    </location>
    <ligand>
        <name>K(+)</name>
        <dbReference type="ChEBI" id="CHEBI:29103"/>
    </ligand>
</feature>
<feature type="binding site" evidence="12">
    <location>
        <begin position="251"/>
        <end position="252"/>
    </location>
    <ligand>
        <name>ATP</name>
        <dbReference type="ChEBI" id="CHEBI:30616"/>
    </ligand>
</feature>
<evidence type="ECO:0000256" key="11">
    <source>
        <dbReference type="ARBA" id="ARBA00023277"/>
    </source>
</evidence>
<feature type="binding site" evidence="12">
    <location>
        <position position="287"/>
    </location>
    <ligand>
        <name>K(+)</name>
        <dbReference type="ChEBI" id="CHEBI:29103"/>
    </ligand>
</feature>
<gene>
    <name evidence="12 14" type="primary">rbsK</name>
    <name evidence="14" type="ORF">ET464_00705</name>
</gene>
<organism evidence="14 15">
    <name type="scientific">Paenibacillus protaetiae</name>
    <dbReference type="NCBI Taxonomy" id="2509456"/>
    <lineage>
        <taxon>Bacteria</taxon>
        <taxon>Bacillati</taxon>
        <taxon>Bacillota</taxon>
        <taxon>Bacilli</taxon>
        <taxon>Bacillales</taxon>
        <taxon>Paenibacillaceae</taxon>
        <taxon>Paenibacillus</taxon>
    </lineage>
</organism>
<evidence type="ECO:0000256" key="1">
    <source>
        <dbReference type="ARBA" id="ARBA00005380"/>
    </source>
</evidence>
<evidence type="ECO:0000259" key="13">
    <source>
        <dbReference type="Pfam" id="PF00294"/>
    </source>
</evidence>
<protein>
    <recommendedName>
        <fullName evidence="3 12">Ribokinase</fullName>
        <shortName evidence="12">RK</shortName>
        <ecNumber evidence="2 12">2.7.1.15</ecNumber>
    </recommendedName>
</protein>
<comment type="caution">
    <text evidence="12">Lacks conserved residue(s) required for the propagation of feature annotation.</text>
</comment>
<dbReference type="Proteomes" id="UP000293568">
    <property type="component" value="Chromosome"/>
</dbReference>
<feature type="binding site" evidence="12">
    <location>
        <position position="139"/>
    </location>
    <ligand>
        <name>substrate</name>
    </ligand>
</feature>
<feature type="binding site" evidence="12">
    <location>
        <position position="285"/>
    </location>
    <ligand>
        <name>K(+)</name>
        <dbReference type="ChEBI" id="CHEBI:29103"/>
    </ligand>
</feature>
<dbReference type="HAMAP" id="MF_01987">
    <property type="entry name" value="Ribokinase"/>
    <property type="match status" value="1"/>
</dbReference>
<dbReference type="Pfam" id="PF00294">
    <property type="entry name" value="PfkB"/>
    <property type="match status" value="1"/>
</dbReference>
<feature type="active site" description="Proton acceptor" evidence="12">
    <location>
        <position position="252"/>
    </location>
</feature>
<comment type="catalytic activity">
    <reaction evidence="12">
        <text>D-ribose + ATP = D-ribose 5-phosphate + ADP + H(+)</text>
        <dbReference type="Rhea" id="RHEA:13697"/>
        <dbReference type="ChEBI" id="CHEBI:15378"/>
        <dbReference type="ChEBI" id="CHEBI:30616"/>
        <dbReference type="ChEBI" id="CHEBI:47013"/>
        <dbReference type="ChEBI" id="CHEBI:78346"/>
        <dbReference type="ChEBI" id="CHEBI:456216"/>
        <dbReference type="EC" id="2.7.1.15"/>
    </reaction>
</comment>
<dbReference type="KEGG" id="pprt:ET464_00705"/>
<evidence type="ECO:0000256" key="12">
    <source>
        <dbReference type="HAMAP-Rule" id="MF_01987"/>
    </source>
</evidence>
<dbReference type="InterPro" id="IPR029056">
    <property type="entry name" value="Ribokinase-like"/>
</dbReference>
<dbReference type="InterPro" id="IPR002139">
    <property type="entry name" value="Ribo/fructo_kinase"/>
</dbReference>
<evidence type="ECO:0000256" key="5">
    <source>
        <dbReference type="ARBA" id="ARBA00022723"/>
    </source>
</evidence>
<feature type="binding site" evidence="12">
    <location>
        <position position="248"/>
    </location>
    <ligand>
        <name>K(+)</name>
        <dbReference type="ChEBI" id="CHEBI:29103"/>
    </ligand>
</feature>
<accession>A0A4P6ERH2</accession>
<dbReference type="InterPro" id="IPR002173">
    <property type="entry name" value="Carboh/pur_kinase_PfkB_CS"/>
</dbReference>
<dbReference type="GO" id="GO:0046872">
    <property type="term" value="F:metal ion binding"/>
    <property type="evidence" value="ECO:0007669"/>
    <property type="project" value="UniProtKB-KW"/>
</dbReference>
<comment type="cofactor">
    <cofactor evidence="12">
        <name>Mg(2+)</name>
        <dbReference type="ChEBI" id="CHEBI:18420"/>
    </cofactor>
    <text evidence="12">Requires a divalent cation, most likely magnesium in vivo, as an electrophilic catalyst to aid phosphoryl group transfer. It is the chelate of the metal and the nucleotide that is the actual substrate.</text>
</comment>
<keyword evidence="10 12" id="KW-0630">Potassium</keyword>
<keyword evidence="6 12" id="KW-0547">Nucleotide-binding</keyword>
<dbReference type="GO" id="GO:0004747">
    <property type="term" value="F:ribokinase activity"/>
    <property type="evidence" value="ECO:0007669"/>
    <property type="project" value="UniProtKB-UniRule"/>
</dbReference>
<feature type="binding site" evidence="12">
    <location>
        <begin position="39"/>
        <end position="43"/>
    </location>
    <ligand>
        <name>substrate</name>
    </ligand>
</feature>
<dbReference type="SUPFAM" id="SSF53613">
    <property type="entry name" value="Ribokinase-like"/>
    <property type="match status" value="1"/>
</dbReference>
<dbReference type="GO" id="GO:0005829">
    <property type="term" value="C:cytosol"/>
    <property type="evidence" value="ECO:0007669"/>
    <property type="project" value="TreeGrafter"/>
</dbReference>
<dbReference type="PANTHER" id="PTHR10584:SF166">
    <property type="entry name" value="RIBOKINASE"/>
    <property type="match status" value="1"/>
</dbReference>
<feature type="binding site" evidence="12">
    <location>
        <position position="246"/>
    </location>
    <ligand>
        <name>K(+)</name>
        <dbReference type="ChEBI" id="CHEBI:29103"/>
    </ligand>
</feature>
<evidence type="ECO:0000256" key="10">
    <source>
        <dbReference type="ARBA" id="ARBA00022958"/>
    </source>
</evidence>
<evidence type="ECO:0000256" key="6">
    <source>
        <dbReference type="ARBA" id="ARBA00022741"/>
    </source>
</evidence>
<feature type="binding site" evidence="12">
    <location>
        <begin position="11"/>
        <end position="13"/>
    </location>
    <ligand>
        <name>substrate</name>
    </ligand>
</feature>
<keyword evidence="8 12" id="KW-0067">ATP-binding</keyword>
<dbReference type="InterPro" id="IPR011877">
    <property type="entry name" value="Ribokinase"/>
</dbReference>
<dbReference type="CDD" id="cd01174">
    <property type="entry name" value="ribokinase"/>
    <property type="match status" value="1"/>
</dbReference>
<dbReference type="EC" id="2.7.1.15" evidence="2 12"/>
<dbReference type="AlphaFoldDB" id="A0A4P6ERH2"/>
<dbReference type="GO" id="GO:0005524">
    <property type="term" value="F:ATP binding"/>
    <property type="evidence" value="ECO:0007669"/>
    <property type="project" value="UniProtKB-UniRule"/>
</dbReference>
<feature type="binding site" evidence="12">
    <location>
        <begin position="219"/>
        <end position="224"/>
    </location>
    <ligand>
        <name>ATP</name>
        <dbReference type="ChEBI" id="CHEBI:30616"/>
    </ligand>
</feature>
<proteinExistence type="inferred from homology"/>
<evidence type="ECO:0000256" key="7">
    <source>
        <dbReference type="ARBA" id="ARBA00022777"/>
    </source>
</evidence>
<dbReference type="Gene3D" id="3.40.1190.20">
    <property type="match status" value="1"/>
</dbReference>
<keyword evidence="4 12" id="KW-0808">Transferase</keyword>
<evidence type="ECO:0000256" key="3">
    <source>
        <dbReference type="ARBA" id="ARBA00016943"/>
    </source>
</evidence>
<keyword evidence="12" id="KW-0963">Cytoplasm</keyword>
<comment type="activity regulation">
    <text evidence="12">Activated by a monovalent cation that binds near, but not in, the active site. The most likely occupant of the site in vivo is potassium. Ion binding induces a conformational change that may alter substrate affinity.</text>
</comment>
<comment type="pathway">
    <text evidence="12">Carbohydrate metabolism; D-ribose degradation; D-ribose 5-phosphate from beta-D-ribopyranose: step 2/2.</text>
</comment>
<dbReference type="PANTHER" id="PTHR10584">
    <property type="entry name" value="SUGAR KINASE"/>
    <property type="match status" value="1"/>
</dbReference>
<feature type="binding site" evidence="12">
    <location>
        <position position="291"/>
    </location>
    <ligand>
        <name>K(+)</name>
        <dbReference type="ChEBI" id="CHEBI:29103"/>
    </ligand>
</feature>
<dbReference type="EMBL" id="CP035492">
    <property type="protein sequence ID" value="QAY65126.1"/>
    <property type="molecule type" value="Genomic_DNA"/>
</dbReference>
<dbReference type="InterPro" id="IPR011611">
    <property type="entry name" value="PfkB_dom"/>
</dbReference>
<feature type="domain" description="Carbohydrate kinase PfkB" evidence="13">
    <location>
        <begin position="2"/>
        <end position="294"/>
    </location>
</feature>